<dbReference type="PROSITE" id="PS50928">
    <property type="entry name" value="ABC_TM1"/>
    <property type="match status" value="1"/>
</dbReference>
<feature type="transmembrane region" description="Helical" evidence="5">
    <location>
        <begin position="100"/>
        <end position="120"/>
    </location>
</feature>
<dbReference type="Pfam" id="PF00528">
    <property type="entry name" value="BPD_transp_1"/>
    <property type="match status" value="1"/>
</dbReference>
<comment type="similarity">
    <text evidence="5">Belongs to the binding-protein-dependent transport system permease family.</text>
</comment>
<keyword evidence="8" id="KW-1185">Reference proteome</keyword>
<feature type="transmembrane region" description="Helical" evidence="5">
    <location>
        <begin position="333"/>
        <end position="353"/>
    </location>
</feature>
<organism evidence="7 8">
    <name type="scientific">Shinella granuli</name>
    <dbReference type="NCBI Taxonomy" id="323621"/>
    <lineage>
        <taxon>Bacteria</taxon>
        <taxon>Pseudomonadati</taxon>
        <taxon>Pseudomonadota</taxon>
        <taxon>Alphaproteobacteria</taxon>
        <taxon>Hyphomicrobiales</taxon>
        <taxon>Rhizobiaceae</taxon>
        <taxon>Shinella</taxon>
    </lineage>
</organism>
<feature type="domain" description="ABC transmembrane type-1" evidence="6">
    <location>
        <begin position="158"/>
        <end position="352"/>
    </location>
</feature>
<dbReference type="Gene3D" id="1.10.3720.10">
    <property type="entry name" value="MetI-like"/>
    <property type="match status" value="1"/>
</dbReference>
<protein>
    <submittedName>
        <fullName evidence="7">General L-amino acid transport system permease protein</fullName>
    </submittedName>
</protein>
<dbReference type="EMBL" id="SLVX01000039">
    <property type="protein sequence ID" value="TCN33673.1"/>
    <property type="molecule type" value="Genomic_DNA"/>
</dbReference>
<dbReference type="AlphaFoldDB" id="A0A4R2C298"/>
<dbReference type="InterPro" id="IPR035906">
    <property type="entry name" value="MetI-like_sf"/>
</dbReference>
<evidence type="ECO:0000256" key="2">
    <source>
        <dbReference type="ARBA" id="ARBA00022692"/>
    </source>
</evidence>
<comment type="subcellular location">
    <subcellularLocation>
        <location evidence="1 5">Cell membrane</location>
        <topology evidence="1 5">Multi-pass membrane protein</topology>
    </subcellularLocation>
</comment>
<feature type="transmembrane region" description="Helical" evidence="5">
    <location>
        <begin position="159"/>
        <end position="182"/>
    </location>
</feature>
<dbReference type="CDD" id="cd06261">
    <property type="entry name" value="TM_PBP2"/>
    <property type="match status" value="1"/>
</dbReference>
<proteinExistence type="inferred from homology"/>
<dbReference type="PANTHER" id="PTHR30614">
    <property type="entry name" value="MEMBRANE COMPONENT OF AMINO ACID ABC TRANSPORTER"/>
    <property type="match status" value="1"/>
</dbReference>
<evidence type="ECO:0000313" key="8">
    <source>
        <dbReference type="Proteomes" id="UP000295351"/>
    </source>
</evidence>
<keyword evidence="4 5" id="KW-0472">Membrane</keyword>
<dbReference type="GO" id="GO:0055085">
    <property type="term" value="P:transmembrane transport"/>
    <property type="evidence" value="ECO:0007669"/>
    <property type="project" value="InterPro"/>
</dbReference>
<name>A0A4R2C298_SHIGR</name>
<evidence type="ECO:0000259" key="6">
    <source>
        <dbReference type="PROSITE" id="PS50928"/>
    </source>
</evidence>
<comment type="caution">
    <text evidence="7">The sequence shown here is derived from an EMBL/GenBank/DDBJ whole genome shotgun (WGS) entry which is preliminary data.</text>
</comment>
<feature type="transmembrane region" description="Helical" evidence="5">
    <location>
        <begin position="230"/>
        <end position="246"/>
    </location>
</feature>
<feature type="transmembrane region" description="Helical" evidence="5">
    <location>
        <begin position="127"/>
        <end position="147"/>
    </location>
</feature>
<evidence type="ECO:0000256" key="5">
    <source>
        <dbReference type="RuleBase" id="RU363032"/>
    </source>
</evidence>
<dbReference type="GO" id="GO:0005886">
    <property type="term" value="C:plasma membrane"/>
    <property type="evidence" value="ECO:0007669"/>
    <property type="project" value="UniProtKB-SubCell"/>
</dbReference>
<sequence length="364" mass="39725">MSNVAIVSGEIPPPRHDTFLAAVRKGYFATPGAAAVTSVCLALIALAVWTVFRWAVLDAVWSSGGPNVCQQATGACWAVIAARWRLIFFGLYPYDEQWRSALACAAILATVAVSCFPFSWSATRLPLVWIAGYGVFYGLMRGGFLGLPTVLETQWGGLSLTLFVFSTVVVTGMPLAVCLALLRRSRLPVIARTVAVLIDGIRSLPLVAILFTAAIIIPYALPHFLVGDKLYRVIAGFSLFFAVYQAEIIRGGMQALPAGQEEAAHALGLNYWQTMSRIVLPQAFRHALPPTINQVVITFMETSLIVIIGFFEVMASGNAAFSTAEWSATYVEVYVFVAAIYFAFTFTLSRYGAYLERRLNVARH</sequence>
<evidence type="ECO:0000256" key="4">
    <source>
        <dbReference type="ARBA" id="ARBA00023136"/>
    </source>
</evidence>
<evidence type="ECO:0000256" key="1">
    <source>
        <dbReference type="ARBA" id="ARBA00004651"/>
    </source>
</evidence>
<reference evidence="7 8" key="1">
    <citation type="submission" date="2019-03" db="EMBL/GenBank/DDBJ databases">
        <title>Genomic Encyclopedia of Type Strains, Phase IV (KMG-IV): sequencing the most valuable type-strain genomes for metagenomic binning, comparative biology and taxonomic classification.</title>
        <authorList>
            <person name="Goeker M."/>
        </authorList>
    </citation>
    <scope>NUCLEOTIDE SEQUENCE [LARGE SCALE GENOMIC DNA]</scope>
    <source>
        <strain evidence="7 8">DSM 18401</strain>
    </source>
</reference>
<keyword evidence="3 5" id="KW-1133">Transmembrane helix</keyword>
<evidence type="ECO:0000256" key="3">
    <source>
        <dbReference type="ARBA" id="ARBA00022989"/>
    </source>
</evidence>
<dbReference type="InterPro" id="IPR000515">
    <property type="entry name" value="MetI-like"/>
</dbReference>
<dbReference type="PANTHER" id="PTHR30614:SF41">
    <property type="entry name" value="INNER MEMBRANE AMINO-ACID ABC TRANSPORTER PERMEASE PROTEIN YHDY"/>
    <property type="match status" value="1"/>
</dbReference>
<evidence type="ECO:0000313" key="7">
    <source>
        <dbReference type="EMBL" id="TCN33673.1"/>
    </source>
</evidence>
<dbReference type="InterPro" id="IPR043429">
    <property type="entry name" value="ArtM/GltK/GlnP/TcyL/YhdX-like"/>
</dbReference>
<feature type="transmembrane region" description="Helical" evidence="5">
    <location>
        <begin position="203"/>
        <end position="224"/>
    </location>
</feature>
<feature type="transmembrane region" description="Helical" evidence="5">
    <location>
        <begin position="295"/>
        <end position="321"/>
    </location>
</feature>
<accession>A0A4R2C298</accession>
<keyword evidence="5" id="KW-0813">Transport</keyword>
<keyword evidence="2 5" id="KW-0812">Transmembrane</keyword>
<feature type="transmembrane region" description="Helical" evidence="5">
    <location>
        <begin position="33"/>
        <end position="52"/>
    </location>
</feature>
<dbReference type="RefSeq" id="WP_133036903.1">
    <property type="nucleotide sequence ID" value="NZ_BAABEI010000003.1"/>
</dbReference>
<gene>
    <name evidence="7" type="ORF">EV665_1392</name>
</gene>
<dbReference type="GO" id="GO:0006865">
    <property type="term" value="P:amino acid transport"/>
    <property type="evidence" value="ECO:0007669"/>
    <property type="project" value="TreeGrafter"/>
</dbReference>
<dbReference type="Proteomes" id="UP000295351">
    <property type="component" value="Unassembled WGS sequence"/>
</dbReference>
<dbReference type="SUPFAM" id="SSF161098">
    <property type="entry name" value="MetI-like"/>
    <property type="match status" value="1"/>
</dbReference>